<dbReference type="STRING" id="1802055.A3A74_03285"/>
<comment type="caution">
    <text evidence="1">The sequence shown here is derived from an EMBL/GenBank/DDBJ whole genome shotgun (WGS) entry which is preliminary data.</text>
</comment>
<sequence>MQTQTVKTTVEINPDLLYMAKIKALKENKSLKEIINESLKKELGIKTKIKKTKPVQIGGYNLGGIKGSLRREDIYENF</sequence>
<accession>A0A1F7IDB6</accession>
<reference evidence="1 2" key="1">
    <citation type="journal article" date="2016" name="Nat. Commun.">
        <title>Thousands of microbial genomes shed light on interconnected biogeochemical processes in an aquifer system.</title>
        <authorList>
            <person name="Anantharaman K."/>
            <person name="Brown C.T."/>
            <person name="Hug L.A."/>
            <person name="Sharon I."/>
            <person name="Castelle C.J."/>
            <person name="Probst A.J."/>
            <person name="Thomas B.C."/>
            <person name="Singh A."/>
            <person name="Wilkins M.J."/>
            <person name="Karaoz U."/>
            <person name="Brodie E.L."/>
            <person name="Williams K.H."/>
            <person name="Hubbard S.S."/>
            <person name="Banfield J.F."/>
        </authorList>
    </citation>
    <scope>NUCLEOTIDE SEQUENCE [LARGE SCALE GENOMIC DNA]</scope>
</reference>
<protein>
    <submittedName>
        <fullName evidence="1">Uncharacterized protein</fullName>
    </submittedName>
</protein>
<dbReference type="EMBL" id="MGAF01000019">
    <property type="protein sequence ID" value="OGK41331.1"/>
    <property type="molecule type" value="Genomic_DNA"/>
</dbReference>
<dbReference type="AlphaFoldDB" id="A0A1F7IDB6"/>
<proteinExistence type="predicted"/>
<name>A0A1F7IDB6_9BACT</name>
<organism evidence="1 2">
    <name type="scientific">Candidatus Roizmanbacteria bacterium RIFCSPLOWO2_01_FULL_35_13</name>
    <dbReference type="NCBI Taxonomy" id="1802055"/>
    <lineage>
        <taxon>Bacteria</taxon>
        <taxon>Candidatus Roizmaniibacteriota</taxon>
    </lineage>
</organism>
<evidence type="ECO:0000313" key="1">
    <source>
        <dbReference type="EMBL" id="OGK41331.1"/>
    </source>
</evidence>
<dbReference type="Proteomes" id="UP000179270">
    <property type="component" value="Unassembled WGS sequence"/>
</dbReference>
<gene>
    <name evidence="1" type="ORF">A3A74_03285</name>
</gene>
<evidence type="ECO:0000313" key="2">
    <source>
        <dbReference type="Proteomes" id="UP000179270"/>
    </source>
</evidence>